<keyword evidence="1" id="KW-0812">Transmembrane</keyword>
<dbReference type="EMBL" id="JAFFZM010000007">
    <property type="protein sequence ID" value="MBO8199248.1"/>
    <property type="molecule type" value="Genomic_DNA"/>
</dbReference>
<protein>
    <recommendedName>
        <fullName evidence="4">Integral membrane protein</fullName>
    </recommendedName>
</protein>
<name>A0ABS3XV21_9ACTN</name>
<sequence>MSNIWGRAVLLAVLTGVTGLGIARLLVVECVRVPAGGGSRCGAFVHAYDYLAIVAFIGGWACVQVLLRSKHYRADWRPALGVTAGALISAGVIMAVAPSAAAGVMLVLGLVAPQLARRYGREPQPENHRRRMEPSNE</sequence>
<keyword evidence="3" id="KW-1185">Reference proteome</keyword>
<dbReference type="Proteomes" id="UP000721954">
    <property type="component" value="Unassembled WGS sequence"/>
</dbReference>
<feature type="transmembrane region" description="Helical" evidence="1">
    <location>
        <begin position="47"/>
        <end position="67"/>
    </location>
</feature>
<keyword evidence="1" id="KW-1133">Transmembrane helix</keyword>
<dbReference type="GeneID" id="96259568"/>
<evidence type="ECO:0000313" key="3">
    <source>
        <dbReference type="Proteomes" id="UP000721954"/>
    </source>
</evidence>
<comment type="caution">
    <text evidence="2">The sequence shown here is derived from an EMBL/GenBank/DDBJ whole genome shotgun (WGS) entry which is preliminary data.</text>
</comment>
<evidence type="ECO:0008006" key="4">
    <source>
        <dbReference type="Google" id="ProtNLM"/>
    </source>
</evidence>
<feature type="transmembrane region" description="Helical" evidence="1">
    <location>
        <begin position="79"/>
        <end position="112"/>
    </location>
</feature>
<evidence type="ECO:0000313" key="2">
    <source>
        <dbReference type="EMBL" id="MBO8199248.1"/>
    </source>
</evidence>
<accession>A0ABS3XV21</accession>
<keyword evidence="1" id="KW-0472">Membrane</keyword>
<dbReference type="RefSeq" id="WP_209210995.1">
    <property type="nucleotide sequence ID" value="NZ_JAFFZM010000007.1"/>
</dbReference>
<organism evidence="2 3">
    <name type="scientific">Streptomyces smyrnaeus</name>
    <dbReference type="NCBI Taxonomy" id="1387713"/>
    <lineage>
        <taxon>Bacteria</taxon>
        <taxon>Bacillati</taxon>
        <taxon>Actinomycetota</taxon>
        <taxon>Actinomycetes</taxon>
        <taxon>Kitasatosporales</taxon>
        <taxon>Streptomycetaceae</taxon>
        <taxon>Streptomyces</taxon>
    </lineage>
</organism>
<proteinExistence type="predicted"/>
<evidence type="ECO:0000256" key="1">
    <source>
        <dbReference type="SAM" id="Phobius"/>
    </source>
</evidence>
<gene>
    <name evidence="2" type="ORF">JW613_13200</name>
</gene>
<reference evidence="2 3" key="1">
    <citation type="submission" date="2021-02" db="EMBL/GenBank/DDBJ databases">
        <title>Streptomyces spirodelae sp. nov., isolated from duckweed.</title>
        <authorList>
            <person name="Saimee Y."/>
            <person name="Duangmal K."/>
        </authorList>
    </citation>
    <scope>NUCLEOTIDE SEQUENCE [LARGE SCALE GENOMIC DNA]</scope>
    <source>
        <strain evidence="2 3">DSM 42105</strain>
    </source>
</reference>